<proteinExistence type="predicted"/>
<reference evidence="1" key="1">
    <citation type="submission" date="2023-07" db="EMBL/GenBank/DDBJ databases">
        <title>Sorghum-associated microbial communities from plants grown in Nebraska, USA.</title>
        <authorList>
            <person name="Schachtman D."/>
        </authorList>
    </citation>
    <scope>NUCLEOTIDE SEQUENCE</scope>
    <source>
        <strain evidence="1">BE73</strain>
    </source>
</reference>
<organism evidence="1 2">
    <name type="scientific">Deinococcus soli</name>
    <name type="common">ex Cha et al. 2016</name>
    <dbReference type="NCBI Taxonomy" id="1309411"/>
    <lineage>
        <taxon>Bacteria</taxon>
        <taxon>Thermotogati</taxon>
        <taxon>Deinococcota</taxon>
        <taxon>Deinococci</taxon>
        <taxon>Deinococcales</taxon>
        <taxon>Deinococcaceae</taxon>
        <taxon>Deinococcus</taxon>
    </lineage>
</organism>
<dbReference type="Proteomes" id="UP001252370">
    <property type="component" value="Unassembled WGS sequence"/>
</dbReference>
<sequence>MARKKGEFAPQILPVEGAELMDMLQQMNVGYDDLDSVQAMSAAVEFEKSLLQIAHTMAQQAIPITTPETEADRVKAAGRQTDLLLKLFDKLQDAVKTVD</sequence>
<protein>
    <submittedName>
        <fullName evidence="1">Uncharacterized protein</fullName>
    </submittedName>
</protein>
<dbReference type="EMBL" id="JAVDTP010000058">
    <property type="protein sequence ID" value="MDR6754712.1"/>
    <property type="molecule type" value="Genomic_DNA"/>
</dbReference>
<evidence type="ECO:0000313" key="2">
    <source>
        <dbReference type="Proteomes" id="UP001252370"/>
    </source>
</evidence>
<name>A0ACC6KQI2_9DEIO</name>
<accession>A0ACC6KQI2</accession>
<keyword evidence="2" id="KW-1185">Reference proteome</keyword>
<evidence type="ECO:0000313" key="1">
    <source>
        <dbReference type="EMBL" id="MDR6754712.1"/>
    </source>
</evidence>
<comment type="caution">
    <text evidence="1">The sequence shown here is derived from an EMBL/GenBank/DDBJ whole genome shotgun (WGS) entry which is preliminary data.</text>
</comment>
<gene>
    <name evidence="1" type="ORF">J2Y01_005257</name>
</gene>